<evidence type="ECO:0000313" key="1">
    <source>
        <dbReference type="EMBL" id="AFM04819.1"/>
    </source>
</evidence>
<sequence>MGKQNKLDNYSQKVNIFLHKNYPFILEFPYQISFHQNDDIETLFLELKIKSFSEVRNPFLTLNTQDEKITVGFSSYHCHFGGWYESNFEEERRI</sequence>
<dbReference type="HOGENOM" id="CLU_2381919_0_0_10"/>
<dbReference type="RefSeq" id="WP_014798256.1">
    <property type="nucleotide sequence ID" value="NC_018018.1"/>
</dbReference>
<proteinExistence type="predicted"/>
<dbReference type="Proteomes" id="UP000006054">
    <property type="component" value="Chromosome"/>
</dbReference>
<dbReference type="EMBL" id="CP003345">
    <property type="protein sequence ID" value="AFM04819.1"/>
    <property type="molecule type" value="Genomic_DNA"/>
</dbReference>
<evidence type="ECO:0000313" key="2">
    <source>
        <dbReference type="Proteomes" id="UP000006054"/>
    </source>
</evidence>
<gene>
    <name evidence="1" type="ordered locus">Fleli_2453</name>
</gene>
<reference evidence="2" key="1">
    <citation type="submission" date="2012-06" db="EMBL/GenBank/DDBJ databases">
        <title>The complete genome of Flexibacter litoralis DSM 6794.</title>
        <authorList>
            <person name="Lucas S."/>
            <person name="Copeland A."/>
            <person name="Lapidus A."/>
            <person name="Glavina del Rio T."/>
            <person name="Dalin E."/>
            <person name="Tice H."/>
            <person name="Bruce D."/>
            <person name="Goodwin L."/>
            <person name="Pitluck S."/>
            <person name="Peters L."/>
            <person name="Ovchinnikova G."/>
            <person name="Lu M."/>
            <person name="Kyrpides N."/>
            <person name="Mavromatis K."/>
            <person name="Ivanova N."/>
            <person name="Brettin T."/>
            <person name="Detter J.C."/>
            <person name="Han C."/>
            <person name="Larimer F."/>
            <person name="Land M."/>
            <person name="Hauser L."/>
            <person name="Markowitz V."/>
            <person name="Cheng J.-F."/>
            <person name="Hugenholtz P."/>
            <person name="Woyke T."/>
            <person name="Wu D."/>
            <person name="Spring S."/>
            <person name="Lang E."/>
            <person name="Kopitz M."/>
            <person name="Brambilla E."/>
            <person name="Klenk H.-P."/>
            <person name="Eisen J.A."/>
        </authorList>
    </citation>
    <scope>NUCLEOTIDE SEQUENCE [LARGE SCALE GENOMIC DNA]</scope>
    <source>
        <strain evidence="2">ATCC 23117 / DSM 6794 / NBRC 15988 / NCIMB 1366 / Sio-4</strain>
    </source>
</reference>
<keyword evidence="2" id="KW-1185">Reference proteome</keyword>
<protein>
    <submittedName>
        <fullName evidence="1">Uncharacterized protein</fullName>
    </submittedName>
</protein>
<name>I4ALI4_BERLS</name>
<accession>I4ALI4</accession>
<organism evidence="1 2">
    <name type="scientific">Bernardetia litoralis (strain ATCC 23117 / DSM 6794 / NBRC 15988 / NCIMB 1366 / Fx l1 / Sio-4)</name>
    <name type="common">Flexibacter litoralis</name>
    <dbReference type="NCBI Taxonomy" id="880071"/>
    <lineage>
        <taxon>Bacteria</taxon>
        <taxon>Pseudomonadati</taxon>
        <taxon>Bacteroidota</taxon>
        <taxon>Cytophagia</taxon>
        <taxon>Cytophagales</taxon>
        <taxon>Bernardetiaceae</taxon>
        <taxon>Bernardetia</taxon>
    </lineage>
</organism>
<dbReference type="AlphaFoldDB" id="I4ALI4"/>
<dbReference type="KEGG" id="fli:Fleli_2453"/>